<accession>A0A1E1EY65</accession>
<protein>
    <submittedName>
        <fullName evidence="1">Uncharacterized protein</fullName>
    </submittedName>
</protein>
<proteinExistence type="predicted"/>
<keyword evidence="2" id="KW-1185">Reference proteome</keyword>
<sequence>MDHQPSPASITQLPVMTSADAENVGFAIFNHVPTLPIDIPDGGFTVSAKTSEGLRVTFYFGPYRTGGPPRCIDICYHDASMTVPDGGGSPVPVFDMFTIAEEGRHPYDSRKSDVSEKPSIAVVLLDKPERAGG</sequence>
<organism evidence="1 2">
    <name type="scientific">Sphingobium cloacae</name>
    <dbReference type="NCBI Taxonomy" id="120107"/>
    <lineage>
        <taxon>Bacteria</taxon>
        <taxon>Pseudomonadati</taxon>
        <taxon>Pseudomonadota</taxon>
        <taxon>Alphaproteobacteria</taxon>
        <taxon>Sphingomonadales</taxon>
        <taxon>Sphingomonadaceae</taxon>
        <taxon>Sphingobium</taxon>
    </lineage>
</organism>
<evidence type="ECO:0000313" key="1">
    <source>
        <dbReference type="EMBL" id="BAV63142.1"/>
    </source>
</evidence>
<evidence type="ECO:0000313" key="2">
    <source>
        <dbReference type="Proteomes" id="UP000218272"/>
    </source>
</evidence>
<dbReference type="OrthoDB" id="7473377at2"/>
<dbReference type="AlphaFoldDB" id="A0A1E1EY65"/>
<dbReference type="Proteomes" id="UP000218272">
    <property type="component" value="Chromosome SCLO_1"/>
</dbReference>
<gene>
    <name evidence="1" type="ORF">SCLO_1001020</name>
</gene>
<reference evidence="1 2" key="1">
    <citation type="submission" date="2016-10" db="EMBL/GenBank/DDBJ databases">
        <title>Complete Genome Sequence of the Nonylphenol-Degrading Bacterium Sphingobium cloacae JCM 10874T.</title>
        <authorList>
            <person name="Ootsuka M."/>
            <person name="Nishizawa T."/>
            <person name="Ohta H."/>
        </authorList>
    </citation>
    <scope>NUCLEOTIDE SEQUENCE [LARGE SCALE GENOMIC DNA]</scope>
    <source>
        <strain evidence="1 2">JCM 10874</strain>
    </source>
</reference>
<dbReference type="EMBL" id="AP017655">
    <property type="protein sequence ID" value="BAV63142.1"/>
    <property type="molecule type" value="Genomic_DNA"/>
</dbReference>
<name>A0A1E1EY65_9SPHN</name>
<dbReference type="KEGG" id="sclo:SCLO_1001020"/>